<protein>
    <recommendedName>
        <fullName evidence="1">VOC domain-containing protein</fullName>
    </recommendedName>
</protein>
<gene>
    <name evidence="2" type="ORF">GCWU000342_01578</name>
</gene>
<organism evidence="2 3">
    <name type="scientific">Shuttleworthella satelles DSM 14600</name>
    <dbReference type="NCBI Taxonomy" id="626523"/>
    <lineage>
        <taxon>Bacteria</taxon>
        <taxon>Bacillati</taxon>
        <taxon>Bacillota</taxon>
        <taxon>Clostridia</taxon>
        <taxon>Lachnospirales</taxon>
        <taxon>Lachnospiraceae</taxon>
        <taxon>Shuttleworthella</taxon>
    </lineage>
</organism>
<evidence type="ECO:0000313" key="3">
    <source>
        <dbReference type="Proteomes" id="UP000003494"/>
    </source>
</evidence>
<dbReference type="EMBL" id="ACIP02000003">
    <property type="protein sequence ID" value="EEP28032.1"/>
    <property type="molecule type" value="Genomic_DNA"/>
</dbReference>
<dbReference type="eggNOG" id="COG0346">
    <property type="taxonomic scope" value="Bacteria"/>
</dbReference>
<dbReference type="RefSeq" id="WP_006906575.1">
    <property type="nucleotide sequence ID" value="NZ_GG665866.1"/>
</dbReference>
<dbReference type="PROSITE" id="PS51819">
    <property type="entry name" value="VOC"/>
    <property type="match status" value="1"/>
</dbReference>
<dbReference type="InterPro" id="IPR037523">
    <property type="entry name" value="VOC_core"/>
</dbReference>
<feature type="domain" description="VOC" evidence="1">
    <location>
        <begin position="7"/>
        <end position="118"/>
    </location>
</feature>
<dbReference type="InterPro" id="IPR029068">
    <property type="entry name" value="Glyas_Bleomycin-R_OHBP_Dase"/>
</dbReference>
<reference evidence="2" key="1">
    <citation type="submission" date="2009-04" db="EMBL/GenBank/DDBJ databases">
        <authorList>
            <person name="Weinstock G."/>
            <person name="Sodergren E."/>
            <person name="Clifton S."/>
            <person name="Fulton L."/>
            <person name="Fulton B."/>
            <person name="Courtney L."/>
            <person name="Fronick C."/>
            <person name="Harrison M."/>
            <person name="Strong C."/>
            <person name="Farmer C."/>
            <person name="Delahaunty K."/>
            <person name="Markovic C."/>
            <person name="Hall O."/>
            <person name="Minx P."/>
            <person name="Tomlinson C."/>
            <person name="Mitreva M."/>
            <person name="Nelson J."/>
            <person name="Hou S."/>
            <person name="Wollam A."/>
            <person name="Pepin K.H."/>
            <person name="Johnson M."/>
            <person name="Bhonagiri V."/>
            <person name="Nash W.E."/>
            <person name="Warren W."/>
            <person name="Chinwalla A."/>
            <person name="Mardis E.R."/>
            <person name="Wilson R.K."/>
        </authorList>
    </citation>
    <scope>NUCLEOTIDE SEQUENCE [LARGE SCALE GENOMIC DNA]</scope>
    <source>
        <strain evidence="2">DSM 14600</strain>
    </source>
</reference>
<dbReference type="Proteomes" id="UP000003494">
    <property type="component" value="Unassembled WGS sequence"/>
</dbReference>
<dbReference type="SUPFAM" id="SSF54593">
    <property type="entry name" value="Glyoxalase/Bleomycin resistance protein/Dihydroxybiphenyl dioxygenase"/>
    <property type="match status" value="1"/>
</dbReference>
<proteinExistence type="predicted"/>
<dbReference type="HOGENOM" id="CLU_164587_0_0_9"/>
<dbReference type="CDD" id="cd06587">
    <property type="entry name" value="VOC"/>
    <property type="match status" value="1"/>
</dbReference>
<name>C4GC90_9FIRM</name>
<comment type="caution">
    <text evidence="2">The sequence shown here is derived from an EMBL/GenBank/DDBJ whole genome shotgun (WGS) entry which is preliminary data.</text>
</comment>
<dbReference type="STRING" id="626523.GCWU000342_01578"/>
<dbReference type="Gene3D" id="3.10.180.10">
    <property type="entry name" value="2,3-Dihydroxybiphenyl 1,2-Dioxygenase, domain 1"/>
    <property type="match status" value="1"/>
</dbReference>
<evidence type="ECO:0000313" key="2">
    <source>
        <dbReference type="EMBL" id="EEP28032.1"/>
    </source>
</evidence>
<keyword evidence="3" id="KW-1185">Reference proteome</keyword>
<sequence length="120" mass="13518">MKTIALSLVHVGINPETAEEMDAMRGFIRDVLGMKEGQETPISWFGAGNRIEFMKEKGRGTKGHLGFYTPNMDQAIRELKAQGYSFDQDSAQYDEDGSLRLIYLTEEINGFAIHLLSRES</sequence>
<evidence type="ECO:0000259" key="1">
    <source>
        <dbReference type="PROSITE" id="PS51819"/>
    </source>
</evidence>
<dbReference type="AlphaFoldDB" id="C4GC90"/>
<accession>C4GC90</accession>